<dbReference type="Proteomes" id="UP000054843">
    <property type="component" value="Unassembled WGS sequence"/>
</dbReference>
<dbReference type="EMBL" id="JYDO01000768">
    <property type="protein sequence ID" value="KRZ64795.1"/>
    <property type="molecule type" value="Genomic_DNA"/>
</dbReference>
<comment type="caution">
    <text evidence="1">The sequence shown here is derived from an EMBL/GenBank/DDBJ whole genome shotgun (WGS) entry which is preliminary data.</text>
</comment>
<reference evidence="1 2" key="1">
    <citation type="submission" date="2015-01" db="EMBL/GenBank/DDBJ databases">
        <title>Evolution of Trichinella species and genotypes.</title>
        <authorList>
            <person name="Korhonen P.K."/>
            <person name="Edoardo P."/>
            <person name="Giuseppe L.R."/>
            <person name="Gasser R.B."/>
        </authorList>
    </citation>
    <scope>NUCLEOTIDE SEQUENCE [LARGE SCALE GENOMIC DNA]</scope>
    <source>
        <strain evidence="1">ISS1980</strain>
    </source>
</reference>
<accession>A0A0V1LZC1</accession>
<dbReference type="AlphaFoldDB" id="A0A0V1LZC1"/>
<name>A0A0V1LZC1_9BILA</name>
<gene>
    <name evidence="1" type="ORF">T10_3794</name>
</gene>
<evidence type="ECO:0000313" key="2">
    <source>
        <dbReference type="Proteomes" id="UP000054843"/>
    </source>
</evidence>
<keyword evidence="2" id="KW-1185">Reference proteome</keyword>
<sequence length="81" mass="9299">MRKILGCPWTPRGPGKMLSLDTRRPGKNAKNHFLLFLENAQHFRLSLDTRRTGKNAVPGPQAAWEKRKKRLSRIIGECAKF</sequence>
<evidence type="ECO:0000313" key="1">
    <source>
        <dbReference type="EMBL" id="KRZ64795.1"/>
    </source>
</evidence>
<protein>
    <submittedName>
        <fullName evidence="1">Uncharacterized protein</fullName>
    </submittedName>
</protein>
<organism evidence="1 2">
    <name type="scientific">Trichinella papuae</name>
    <dbReference type="NCBI Taxonomy" id="268474"/>
    <lineage>
        <taxon>Eukaryota</taxon>
        <taxon>Metazoa</taxon>
        <taxon>Ecdysozoa</taxon>
        <taxon>Nematoda</taxon>
        <taxon>Enoplea</taxon>
        <taxon>Dorylaimia</taxon>
        <taxon>Trichinellida</taxon>
        <taxon>Trichinellidae</taxon>
        <taxon>Trichinella</taxon>
    </lineage>
</organism>
<proteinExistence type="predicted"/>